<reference evidence="2" key="1">
    <citation type="journal article" date="2024" name="Proc. Natl. Acad. Sci. U.S.A.">
        <title>Extraordinary preservation of gene collinearity over three hundred million years revealed in homosporous lycophytes.</title>
        <authorList>
            <person name="Li C."/>
            <person name="Wickell D."/>
            <person name="Kuo L.Y."/>
            <person name="Chen X."/>
            <person name="Nie B."/>
            <person name="Liao X."/>
            <person name="Peng D."/>
            <person name="Ji J."/>
            <person name="Jenkins J."/>
            <person name="Williams M."/>
            <person name="Shu S."/>
            <person name="Plott C."/>
            <person name="Barry K."/>
            <person name="Rajasekar S."/>
            <person name="Grimwood J."/>
            <person name="Han X."/>
            <person name="Sun S."/>
            <person name="Hou Z."/>
            <person name="He W."/>
            <person name="Dai G."/>
            <person name="Sun C."/>
            <person name="Schmutz J."/>
            <person name="Leebens-Mack J.H."/>
            <person name="Li F.W."/>
            <person name="Wang L."/>
        </authorList>
    </citation>
    <scope>NUCLEOTIDE SEQUENCE [LARGE SCALE GENOMIC DNA]</scope>
    <source>
        <strain evidence="2">cv. PW_Plant_1</strain>
    </source>
</reference>
<organism evidence="1 2">
    <name type="scientific">Diphasiastrum complanatum</name>
    <name type="common">Issler's clubmoss</name>
    <name type="synonym">Lycopodium complanatum</name>
    <dbReference type="NCBI Taxonomy" id="34168"/>
    <lineage>
        <taxon>Eukaryota</taxon>
        <taxon>Viridiplantae</taxon>
        <taxon>Streptophyta</taxon>
        <taxon>Embryophyta</taxon>
        <taxon>Tracheophyta</taxon>
        <taxon>Lycopodiopsida</taxon>
        <taxon>Lycopodiales</taxon>
        <taxon>Lycopodiaceae</taxon>
        <taxon>Lycopodioideae</taxon>
        <taxon>Diphasiastrum</taxon>
    </lineage>
</organism>
<protein>
    <submittedName>
        <fullName evidence="1">Uncharacterized protein</fullName>
    </submittedName>
</protein>
<keyword evidence="2" id="KW-1185">Reference proteome</keyword>
<gene>
    <name evidence="1" type="ORF">O6H91_05G089900</name>
</gene>
<evidence type="ECO:0000313" key="2">
    <source>
        <dbReference type="Proteomes" id="UP001162992"/>
    </source>
</evidence>
<comment type="caution">
    <text evidence="1">The sequence shown here is derived from an EMBL/GenBank/DDBJ whole genome shotgun (WGS) entry which is preliminary data.</text>
</comment>
<dbReference type="EMBL" id="CM055096">
    <property type="protein sequence ID" value="KAJ7556608.1"/>
    <property type="molecule type" value="Genomic_DNA"/>
</dbReference>
<dbReference type="Proteomes" id="UP001162992">
    <property type="component" value="Chromosome 5"/>
</dbReference>
<sequence length="905" mass="100642">MTCKGLLARSFHGPANQQQLSPQQASVPQLAHQHQQQSHAPLLASSGPQHQQHSAYSESPGHYEFNSQQQFEFQQHQSQEFQQQPAPQYMPPIQSMAMDAPDVGYGGPTLSVQVWPSIGGPVMPFVPNMGPGLNGGPIPSQFEQHNHPHLQAAHQMHGPQSPHMFARPLPPHGPGFQPGGPPLGVPFGFGGSPSLGPGPGAGIQPLFMADGNGHLGGPDRPKKAAVPSWLREELLKKRAAAALGGLTSSAYPDELVQANGDEASVTPIRKSNRKTESSGLSDSEEEKDEDEVEAARTTAINQEIKRVLTEVLLKVTDSLFDEIAQEVLGEEAAEDDYVPLQAQDPQADPANQGKRSVSVEPVGQGSVVRAAASPPPPEAPTPFAPTRVLVAPVKKSEQSGREDSESLTSNTPAGNVLGLANYASDDENDVQSGRESSAVKLEKHVEDAKDGRLSKIRRVDDVTEKKQEKVIETQRSLKEMEKTSGKEIGEESENWHKFERVKGRESDREREDRKEDRKEKDKERGRERERKENKERNEQKQWKERNRVNEAGNPHEQDGRSLRKPQPVEAEKPRASGQSEARGVEDTEFISRQSKIRSSHSRTVEVREQKHIQGVGEASGDKSLEPQDPSGHAEGFIPNTRSLPQGQSITEARLDRHNRGDRVRGADANMLDKFAKEGKVDIPEKGTMNSKRVFEKVSSLSDHPKTDGSRTEELEKLDKTRAREKAGGKSRDKESEKLHEKDKSKHENRMSDIGKAKDKAKDKKSQEADRRHNERGRADISREKKNENRDAKRSRRRSTSASGRGRSRSRSTSSRSLSSSLSPSRDDSPKRRKLHVGRSSKRRSISRSPIRSRSTMMCISRRSRSRSRSPRSKHSHRRVSPSPSRERDRHKRSRSGSPVRRRRRS</sequence>
<evidence type="ECO:0000313" key="1">
    <source>
        <dbReference type="EMBL" id="KAJ7556608.1"/>
    </source>
</evidence>
<name>A0ACC2DQV5_DIPCM</name>
<proteinExistence type="predicted"/>
<accession>A0ACC2DQV5</accession>